<organism evidence="2 3">
    <name type="scientific">Mucor plumbeus</name>
    <dbReference type="NCBI Taxonomy" id="97098"/>
    <lineage>
        <taxon>Eukaryota</taxon>
        <taxon>Fungi</taxon>
        <taxon>Fungi incertae sedis</taxon>
        <taxon>Mucoromycota</taxon>
        <taxon>Mucoromycotina</taxon>
        <taxon>Mucoromycetes</taxon>
        <taxon>Mucorales</taxon>
        <taxon>Mucorineae</taxon>
        <taxon>Mucoraceae</taxon>
        <taxon>Mucor</taxon>
    </lineage>
</organism>
<accession>A0A8H7QP71</accession>
<evidence type="ECO:0000259" key="1">
    <source>
        <dbReference type="PROSITE" id="PS50112"/>
    </source>
</evidence>
<dbReference type="PROSITE" id="PS50112">
    <property type="entry name" value="PAS"/>
    <property type="match status" value="1"/>
</dbReference>
<proteinExistence type="predicted"/>
<gene>
    <name evidence="2" type="ORF">INT46_011144</name>
</gene>
<dbReference type="OrthoDB" id="2338553at2759"/>
<evidence type="ECO:0000313" key="3">
    <source>
        <dbReference type="Proteomes" id="UP000650833"/>
    </source>
</evidence>
<name>A0A8H7QP71_9FUNG</name>
<keyword evidence="3" id="KW-1185">Reference proteome</keyword>
<evidence type="ECO:0000313" key="2">
    <source>
        <dbReference type="EMBL" id="KAG2195166.1"/>
    </source>
</evidence>
<dbReference type="Proteomes" id="UP000650833">
    <property type="component" value="Unassembled WGS sequence"/>
</dbReference>
<dbReference type="InterPro" id="IPR000014">
    <property type="entry name" value="PAS"/>
</dbReference>
<dbReference type="AlphaFoldDB" id="A0A8H7QP71"/>
<comment type="caution">
    <text evidence="2">The sequence shown here is derived from an EMBL/GenBank/DDBJ whole genome shotgun (WGS) entry which is preliminary data.</text>
</comment>
<reference evidence="2" key="1">
    <citation type="submission" date="2020-12" db="EMBL/GenBank/DDBJ databases">
        <title>Metabolic potential, ecology and presence of endohyphal bacteria is reflected in genomic diversity of Mucoromycotina.</title>
        <authorList>
            <person name="Muszewska A."/>
            <person name="Okrasinska A."/>
            <person name="Steczkiewicz K."/>
            <person name="Drgas O."/>
            <person name="Orlowska M."/>
            <person name="Perlinska-Lenart U."/>
            <person name="Aleksandrzak-Piekarczyk T."/>
            <person name="Szatraj K."/>
            <person name="Zielenkiewicz U."/>
            <person name="Pilsyk S."/>
            <person name="Malc E."/>
            <person name="Mieczkowski P."/>
            <person name="Kruszewska J.S."/>
            <person name="Biernat P."/>
            <person name="Pawlowska J."/>
        </authorList>
    </citation>
    <scope>NUCLEOTIDE SEQUENCE</scope>
    <source>
        <strain evidence="2">CBS 226.32</strain>
    </source>
</reference>
<feature type="domain" description="PAS" evidence="1">
    <location>
        <begin position="20"/>
        <end position="57"/>
    </location>
</feature>
<protein>
    <recommendedName>
        <fullName evidence="1">PAS domain-containing protein</fullName>
    </recommendedName>
</protein>
<dbReference type="EMBL" id="JAEPRC010000539">
    <property type="protein sequence ID" value="KAG2195166.1"/>
    <property type="molecule type" value="Genomic_DNA"/>
</dbReference>
<sequence length="408" mass="46861">MQHTVCHSFHDCPLRSSSLLIVSKEKQTIVTATDEVFNMLGYEPTQLIGKSIEILNPRLTLKDSCVMLRHESCGDIPFEICSHFDPLANATDLEYWLIRPVQILSSIINTKSTTTIIKGPVTILRLSPFGTIEHAYPSSEFPQMPHELKGHPIMSFVYKSDVRFLCERLSKLQRRAYATFKIRWLKQHPKDDIDDSNFEWVTFTVMNSPRRLSCTSANDPQTRPTCIIRSIHNENTQEGSQELSENMWNAIFQSILFPVKYSIRTFYNAIETMHTAMDEGKLYVVQFVAHLITHFLKVTSELMYHAAIELEGYFTHGNGGANDSEKELISELKTNKCENNSTRDSYNSIKVTLNNCIWSVPLLINNSFAQQHQKKRFHYNKSNQFSWSYLNQKTSITTNNTKAKDSGV</sequence>